<feature type="transmembrane region" description="Helical" evidence="8">
    <location>
        <begin position="193"/>
        <end position="210"/>
    </location>
</feature>
<organism evidence="9 10">
    <name type="scientific">Ancylostoma caninum</name>
    <name type="common">Dog hookworm</name>
    <dbReference type="NCBI Taxonomy" id="29170"/>
    <lineage>
        <taxon>Eukaryota</taxon>
        <taxon>Metazoa</taxon>
        <taxon>Ecdysozoa</taxon>
        <taxon>Nematoda</taxon>
        <taxon>Chromadorea</taxon>
        <taxon>Rhabditida</taxon>
        <taxon>Rhabditina</taxon>
        <taxon>Rhabditomorpha</taxon>
        <taxon>Strongyloidea</taxon>
        <taxon>Ancylostomatidae</taxon>
        <taxon>Ancylostomatinae</taxon>
        <taxon>Ancylostoma</taxon>
    </lineage>
</organism>
<dbReference type="PANTHER" id="PTHR10778:SF4">
    <property type="entry name" value="NUCLEOTIDE SUGAR TRANSPORTER SLC35B4"/>
    <property type="match status" value="1"/>
</dbReference>
<dbReference type="PANTHER" id="PTHR10778">
    <property type="entry name" value="SOLUTE CARRIER FAMILY 35 MEMBER B"/>
    <property type="match status" value="1"/>
</dbReference>
<dbReference type="InterPro" id="IPR013657">
    <property type="entry name" value="SCL35B1-4/HUT1"/>
</dbReference>
<feature type="transmembrane region" description="Helical" evidence="8">
    <location>
        <begin position="119"/>
        <end position="137"/>
    </location>
</feature>
<dbReference type="GO" id="GO:0000139">
    <property type="term" value="C:Golgi membrane"/>
    <property type="evidence" value="ECO:0007669"/>
    <property type="project" value="TreeGrafter"/>
</dbReference>
<comment type="similarity">
    <text evidence="2">Belongs to the nucleotide-sugar transporter family. SLC35B subfamily.</text>
</comment>
<feature type="transmembrane region" description="Helical" evidence="8">
    <location>
        <begin position="230"/>
        <end position="250"/>
    </location>
</feature>
<dbReference type="OrthoDB" id="999962at2759"/>
<feature type="transmembrane region" description="Helical" evidence="8">
    <location>
        <begin position="63"/>
        <end position="81"/>
    </location>
</feature>
<evidence type="ECO:0000256" key="3">
    <source>
        <dbReference type="ARBA" id="ARBA00022448"/>
    </source>
</evidence>
<gene>
    <name evidence="9" type="ORF">ANCCAN_10923</name>
</gene>
<comment type="subcellular location">
    <subcellularLocation>
        <location evidence="1">Endomembrane system</location>
        <topology evidence="1">Multi-pass membrane protein</topology>
    </subcellularLocation>
</comment>
<keyword evidence="10" id="KW-1185">Reference proteome</keyword>
<reference evidence="9 10" key="1">
    <citation type="submission" date="2014-10" db="EMBL/GenBank/DDBJ databases">
        <title>Draft genome of the hookworm Ancylostoma caninum.</title>
        <authorList>
            <person name="Mitreva M."/>
        </authorList>
    </citation>
    <scope>NUCLEOTIDE SEQUENCE [LARGE SCALE GENOMIC DNA]</scope>
    <source>
        <strain evidence="9 10">Baltimore</strain>
    </source>
</reference>
<evidence type="ECO:0000256" key="1">
    <source>
        <dbReference type="ARBA" id="ARBA00004127"/>
    </source>
</evidence>
<dbReference type="GO" id="GO:0005789">
    <property type="term" value="C:endoplasmic reticulum membrane"/>
    <property type="evidence" value="ECO:0007669"/>
    <property type="project" value="TreeGrafter"/>
</dbReference>
<evidence type="ECO:0000313" key="10">
    <source>
        <dbReference type="Proteomes" id="UP000252519"/>
    </source>
</evidence>
<sequence>MLTQAVAGALAGCVGCQAGVEMLQREVKDSLNLLTLATCVFVALEGVIFHGMLRVKQAIPTRVYFKIVCIFFVVNLCNNYAIKCDVYFPLFIIFKSGSLLANIIFGYALRGHTYTTREIFSVFIVTGGIVIFTLASYERKSSASASALHFLGIPPFFIGVALLTIALMLSAYLGVCQEDMYREHGKHAKESMFMVHVLSIPGFLLLGGEISEAFHAANRTEPLNLQGYDLIVPTAWAYIFAICLLQYICINNVYRLTALTTSLNVTMVISLRKFISLLVSFVAFGNPFNIFHFCGAFFVFVGSLMFSKVL</sequence>
<dbReference type="Pfam" id="PF08449">
    <property type="entry name" value="UAA"/>
    <property type="match status" value="1"/>
</dbReference>
<evidence type="ECO:0000313" key="9">
    <source>
        <dbReference type="EMBL" id="RCN43090.1"/>
    </source>
</evidence>
<feature type="transmembrane region" description="Helical" evidence="8">
    <location>
        <begin position="149"/>
        <end position="173"/>
    </location>
</feature>
<comment type="caution">
    <text evidence="9">The sequence shown here is derived from an EMBL/GenBank/DDBJ whole genome shotgun (WGS) entry which is preliminary data.</text>
</comment>
<dbReference type="EMBL" id="JOJR01000170">
    <property type="protein sequence ID" value="RCN43090.1"/>
    <property type="molecule type" value="Genomic_DNA"/>
</dbReference>
<keyword evidence="5 8" id="KW-0812">Transmembrane</keyword>
<protein>
    <submittedName>
        <fullName evidence="9">UAA transporter family protein</fullName>
    </submittedName>
</protein>
<keyword evidence="4" id="KW-0762">Sugar transport</keyword>
<dbReference type="Proteomes" id="UP000252519">
    <property type="component" value="Unassembled WGS sequence"/>
</dbReference>
<evidence type="ECO:0000256" key="7">
    <source>
        <dbReference type="ARBA" id="ARBA00023136"/>
    </source>
</evidence>
<feature type="transmembrane region" description="Helical" evidence="8">
    <location>
        <begin position="87"/>
        <end position="107"/>
    </location>
</feature>
<proteinExistence type="inferred from homology"/>
<feature type="transmembrane region" description="Helical" evidence="8">
    <location>
        <begin position="34"/>
        <end position="51"/>
    </location>
</feature>
<dbReference type="GO" id="GO:0005464">
    <property type="term" value="F:UDP-xylose transmembrane transporter activity"/>
    <property type="evidence" value="ECO:0007669"/>
    <property type="project" value="TreeGrafter"/>
</dbReference>
<name>A0A368GJ79_ANCCA</name>
<evidence type="ECO:0000256" key="5">
    <source>
        <dbReference type="ARBA" id="ARBA00022692"/>
    </source>
</evidence>
<evidence type="ECO:0000256" key="4">
    <source>
        <dbReference type="ARBA" id="ARBA00022597"/>
    </source>
</evidence>
<keyword evidence="3" id="KW-0813">Transport</keyword>
<evidence type="ECO:0000256" key="2">
    <source>
        <dbReference type="ARBA" id="ARBA00010694"/>
    </source>
</evidence>
<keyword evidence="6 8" id="KW-1133">Transmembrane helix</keyword>
<accession>A0A368GJ79</accession>
<evidence type="ECO:0000256" key="6">
    <source>
        <dbReference type="ARBA" id="ARBA00022989"/>
    </source>
</evidence>
<evidence type="ECO:0000256" key="8">
    <source>
        <dbReference type="SAM" id="Phobius"/>
    </source>
</evidence>
<dbReference type="GO" id="GO:0005462">
    <property type="term" value="F:UDP-N-acetylglucosamine transmembrane transporter activity"/>
    <property type="evidence" value="ECO:0007669"/>
    <property type="project" value="TreeGrafter"/>
</dbReference>
<dbReference type="STRING" id="29170.A0A368GJ79"/>
<dbReference type="AlphaFoldDB" id="A0A368GJ79"/>
<keyword evidence="7 8" id="KW-0472">Membrane</keyword>